<organism evidence="1 2">
    <name type="scientific">Orbilia brochopaga</name>
    <dbReference type="NCBI Taxonomy" id="3140254"/>
    <lineage>
        <taxon>Eukaryota</taxon>
        <taxon>Fungi</taxon>
        <taxon>Dikarya</taxon>
        <taxon>Ascomycota</taxon>
        <taxon>Pezizomycotina</taxon>
        <taxon>Orbiliomycetes</taxon>
        <taxon>Orbiliales</taxon>
        <taxon>Orbiliaceae</taxon>
        <taxon>Orbilia</taxon>
    </lineage>
</organism>
<comment type="caution">
    <text evidence="1">The sequence shown here is derived from an EMBL/GenBank/DDBJ whole genome shotgun (WGS) entry which is preliminary data.</text>
</comment>
<name>A0AAV9VD32_9PEZI</name>
<evidence type="ECO:0000313" key="2">
    <source>
        <dbReference type="Proteomes" id="UP001375240"/>
    </source>
</evidence>
<evidence type="ECO:0000313" key="1">
    <source>
        <dbReference type="EMBL" id="KAK6359885.1"/>
    </source>
</evidence>
<sequence>MTQKTWFLPPDFTFLPTGELKLGTIIKHPSRPTAILASIGDVLPEIPLPNVQTFEETNHNHSRASSRGGGFEVWTKFIDLASASGKLSGDRFNGLSLGNVDHEVRTFGSPLKEDSLKAIVNLPKVKKFIDSGLSGLFGQKRPIYIIPGLRIAKTSFNVTRETGSGSHWSISGSGPAGAAAAIPVEIGATVSADREKKSTGSYETSQGVVFAYRLHVIRAHRDGDADAELFAHRTAFLTGEGDEDEDEEVMEIVDATGKVVEEDLEEESKFMELVVGDERYIVFEQK</sequence>
<dbReference type="EMBL" id="JAVHNQ010000001">
    <property type="protein sequence ID" value="KAK6359885.1"/>
    <property type="molecule type" value="Genomic_DNA"/>
</dbReference>
<protein>
    <submittedName>
        <fullName evidence="1">Uncharacterized protein</fullName>
    </submittedName>
</protein>
<keyword evidence="2" id="KW-1185">Reference proteome</keyword>
<dbReference type="Proteomes" id="UP001375240">
    <property type="component" value="Unassembled WGS sequence"/>
</dbReference>
<reference evidence="1 2" key="1">
    <citation type="submission" date="2019-10" db="EMBL/GenBank/DDBJ databases">
        <authorList>
            <person name="Palmer J.M."/>
        </authorList>
    </citation>
    <scope>NUCLEOTIDE SEQUENCE [LARGE SCALE GENOMIC DNA]</scope>
    <source>
        <strain evidence="1 2">TWF696</strain>
    </source>
</reference>
<proteinExistence type="predicted"/>
<accession>A0AAV9VD32</accession>
<gene>
    <name evidence="1" type="ORF">TWF696_001014</name>
</gene>
<dbReference type="AlphaFoldDB" id="A0AAV9VD32"/>